<dbReference type="InterPro" id="IPR028976">
    <property type="entry name" value="CheC-like_sf"/>
</dbReference>
<dbReference type="OrthoDB" id="5402373at2"/>
<dbReference type="PANTHER" id="PTHR39452:SF1">
    <property type="entry name" value="CHEY-P PHOSPHATASE CHEX"/>
    <property type="match status" value="1"/>
</dbReference>
<dbReference type="GO" id="GO:0006935">
    <property type="term" value="P:chemotaxis"/>
    <property type="evidence" value="ECO:0007669"/>
    <property type="project" value="UniProtKB-KW"/>
</dbReference>
<dbReference type="EMBL" id="SJPM01000005">
    <property type="protein sequence ID" value="TWT96512.1"/>
    <property type="molecule type" value="Genomic_DNA"/>
</dbReference>
<feature type="domain" description="Chemotaxis phosphatase CheX-like" evidence="2">
    <location>
        <begin position="42"/>
        <end position="127"/>
    </location>
</feature>
<keyword evidence="4" id="KW-1185">Reference proteome</keyword>
<dbReference type="Proteomes" id="UP000316213">
    <property type="component" value="Unassembled WGS sequence"/>
</dbReference>
<dbReference type="PANTHER" id="PTHR39452">
    <property type="entry name" value="CHEY-P PHOSPHATASE CHEX"/>
    <property type="match status" value="1"/>
</dbReference>
<evidence type="ECO:0000259" key="2">
    <source>
        <dbReference type="Pfam" id="PF13690"/>
    </source>
</evidence>
<name>A0A5C6A944_9BACT</name>
<evidence type="ECO:0000313" key="4">
    <source>
        <dbReference type="Proteomes" id="UP000316213"/>
    </source>
</evidence>
<gene>
    <name evidence="3" type="ORF">Pla100_29950</name>
</gene>
<dbReference type="InterPro" id="IPR028051">
    <property type="entry name" value="CheX-like_dom"/>
</dbReference>
<evidence type="ECO:0000313" key="3">
    <source>
        <dbReference type="EMBL" id="TWT96512.1"/>
    </source>
</evidence>
<dbReference type="RefSeq" id="WP_146578414.1">
    <property type="nucleotide sequence ID" value="NZ_SJPM01000005.1"/>
</dbReference>
<accession>A0A5C6A944</accession>
<dbReference type="InterPro" id="IPR038756">
    <property type="entry name" value="CheX-like"/>
</dbReference>
<reference evidence="3 4" key="1">
    <citation type="submission" date="2019-02" db="EMBL/GenBank/DDBJ databases">
        <title>Deep-cultivation of Planctomycetes and their phenomic and genomic characterization uncovers novel biology.</title>
        <authorList>
            <person name="Wiegand S."/>
            <person name="Jogler M."/>
            <person name="Boedeker C."/>
            <person name="Pinto D."/>
            <person name="Vollmers J."/>
            <person name="Rivas-Marin E."/>
            <person name="Kohn T."/>
            <person name="Peeters S.H."/>
            <person name="Heuer A."/>
            <person name="Rast P."/>
            <person name="Oberbeckmann S."/>
            <person name="Bunk B."/>
            <person name="Jeske O."/>
            <person name="Meyerdierks A."/>
            <person name="Storesund J.E."/>
            <person name="Kallscheuer N."/>
            <person name="Luecker S."/>
            <person name="Lage O.M."/>
            <person name="Pohl T."/>
            <person name="Merkel B.J."/>
            <person name="Hornburger P."/>
            <person name="Mueller R.-W."/>
            <person name="Bruemmer F."/>
            <person name="Labrenz M."/>
            <person name="Spormann A.M."/>
            <person name="Op Den Camp H."/>
            <person name="Overmann J."/>
            <person name="Amann R."/>
            <person name="Jetten M.S.M."/>
            <person name="Mascher T."/>
            <person name="Medema M.H."/>
            <person name="Devos D.P."/>
            <person name="Kaster A.-K."/>
            <person name="Ovreas L."/>
            <person name="Rohde M."/>
            <person name="Galperin M.Y."/>
            <person name="Jogler C."/>
        </authorList>
    </citation>
    <scope>NUCLEOTIDE SEQUENCE [LARGE SCALE GENOMIC DNA]</scope>
    <source>
        <strain evidence="3 4">Pla100</strain>
    </source>
</reference>
<protein>
    <recommendedName>
        <fullName evidence="2">Chemotaxis phosphatase CheX-like domain-containing protein</fullName>
    </recommendedName>
</protein>
<dbReference type="SUPFAM" id="SSF103039">
    <property type="entry name" value="CheC-like"/>
    <property type="match status" value="1"/>
</dbReference>
<dbReference type="AlphaFoldDB" id="A0A5C6A944"/>
<sequence>MIETENIFEITHSVFSTMLDLQCEMGEQTDEANTESLNTDHVVGCIHISGGWNGVIQLMLTAESAAKAATQMLQVATEDVTHDDIIDTVSELTNMVGGGIKGVLPGPSSLSLPSLTSGDDFNIRIPGAALVQSVGFQCEGQPMRILLHQSVA</sequence>
<comment type="caution">
    <text evidence="3">The sequence shown here is derived from an EMBL/GenBank/DDBJ whole genome shotgun (WGS) entry which is preliminary data.</text>
</comment>
<dbReference type="Pfam" id="PF13690">
    <property type="entry name" value="CheX"/>
    <property type="match status" value="1"/>
</dbReference>
<organism evidence="3 4">
    <name type="scientific">Neorhodopirellula pilleata</name>
    <dbReference type="NCBI Taxonomy" id="2714738"/>
    <lineage>
        <taxon>Bacteria</taxon>
        <taxon>Pseudomonadati</taxon>
        <taxon>Planctomycetota</taxon>
        <taxon>Planctomycetia</taxon>
        <taxon>Pirellulales</taxon>
        <taxon>Pirellulaceae</taxon>
        <taxon>Neorhodopirellula</taxon>
    </lineage>
</organism>
<proteinExistence type="predicted"/>
<keyword evidence="1" id="KW-0145">Chemotaxis</keyword>
<evidence type="ECO:0000256" key="1">
    <source>
        <dbReference type="ARBA" id="ARBA00022500"/>
    </source>
</evidence>
<dbReference type="Gene3D" id="3.40.1550.10">
    <property type="entry name" value="CheC-like"/>
    <property type="match status" value="1"/>
</dbReference>